<name>A0ABM7FVK5_9STAP</name>
<evidence type="ECO:0000313" key="1">
    <source>
        <dbReference type="EMBL" id="BBD92141.1"/>
    </source>
</evidence>
<gene>
    <name evidence="1" type="ORF">JMUB590_1074</name>
</gene>
<dbReference type="EMBL" id="AP018586">
    <property type="protein sequence ID" value="BBD92141.1"/>
    <property type="molecule type" value="Genomic_DNA"/>
</dbReference>
<dbReference type="Proteomes" id="UP000274772">
    <property type="component" value="Chromosome"/>
</dbReference>
<accession>A0ABM7FVK5</accession>
<protein>
    <submittedName>
        <fullName evidence="1">Uncharacterized protein</fullName>
    </submittedName>
</protein>
<sequence>MERKIGLTPIPRSGKERVLKVELLPLNIKFNGAEDRTCTYISFREGMCSKS</sequence>
<reference evidence="1 2" key="1">
    <citation type="submission" date="2018-05" db="EMBL/GenBank/DDBJ databases">
        <title>Complete genome sequencing of three human clinical isolates of Staphylococcus caprae reveals virulence factors similar to those of S. epidermidis and S. capitis.</title>
        <authorList>
            <person name="Watanabe S."/>
            <person name="Cui L."/>
        </authorList>
    </citation>
    <scope>NUCLEOTIDE SEQUENCE [LARGE SCALE GENOMIC DNA]</scope>
    <source>
        <strain evidence="1 2">JMUB590</strain>
    </source>
</reference>
<organism evidence="1 2">
    <name type="scientific">Staphylococcus caprae</name>
    <dbReference type="NCBI Taxonomy" id="29380"/>
    <lineage>
        <taxon>Bacteria</taxon>
        <taxon>Bacillati</taxon>
        <taxon>Bacillota</taxon>
        <taxon>Bacilli</taxon>
        <taxon>Bacillales</taxon>
        <taxon>Staphylococcaceae</taxon>
        <taxon>Staphylococcus</taxon>
    </lineage>
</organism>
<evidence type="ECO:0000313" key="2">
    <source>
        <dbReference type="Proteomes" id="UP000274772"/>
    </source>
</evidence>
<proteinExistence type="predicted"/>
<keyword evidence="2" id="KW-1185">Reference proteome</keyword>